<dbReference type="InterPro" id="IPR057666">
    <property type="entry name" value="DrpA_SLOG"/>
</dbReference>
<evidence type="ECO:0000313" key="4">
    <source>
        <dbReference type="Proteomes" id="UP000774570"/>
    </source>
</evidence>
<dbReference type="Proteomes" id="UP000774570">
    <property type="component" value="Unassembled WGS sequence"/>
</dbReference>
<protein>
    <submittedName>
        <fullName evidence="3">DNA-protecting protein DprA</fullName>
    </submittedName>
</protein>
<comment type="caution">
    <text evidence="3">The sequence shown here is derived from an EMBL/GenBank/DDBJ whole genome shotgun (WGS) entry which is preliminary data.</text>
</comment>
<name>A0ABS7FS21_9ACTN</name>
<dbReference type="PANTHER" id="PTHR43022">
    <property type="entry name" value="PROTEIN SMF"/>
    <property type="match status" value="1"/>
</dbReference>
<dbReference type="Gene3D" id="3.40.50.450">
    <property type="match status" value="1"/>
</dbReference>
<evidence type="ECO:0000313" key="3">
    <source>
        <dbReference type="EMBL" id="MBW8483010.1"/>
    </source>
</evidence>
<comment type="similarity">
    <text evidence="1">Belongs to the DprA/Smf family.</text>
</comment>
<accession>A0ABS7FS21</accession>
<dbReference type="SUPFAM" id="SSF102405">
    <property type="entry name" value="MCP/YpsA-like"/>
    <property type="match status" value="1"/>
</dbReference>
<dbReference type="EMBL" id="JAIBOA010000006">
    <property type="protein sequence ID" value="MBW8483010.1"/>
    <property type="molecule type" value="Genomic_DNA"/>
</dbReference>
<sequence length="303" mass="32079">MDMASHEERAALVALLQVRPGGMKWADITAEVVEAGSALRVWERLVQPSLMPSPGEADPLESAAGDIAAWAAQGHAMLTVLDGEYPARLRGVHQAPPVLFALGSVSPHDRAVSVVGSRQASERGLGIAAGIARGLVEREVTVMAGLALGIDTAAHRAALDAGGRTVAVIGTGINKVYPAANRDLHGEIAERGLLLSQFWPDAPPQKHTFLMRNATMSGYGLATVVVEAGEHSGARAQARLAVEHGRPVVLTDLVVERNRWAKELVGRPGVHVASVLWDVFDAIDGLIQEETLIDAELRRLVSA</sequence>
<gene>
    <name evidence="3" type="ORF">K1Y72_11565</name>
</gene>
<feature type="domain" description="Smf/DprA SLOG" evidence="2">
    <location>
        <begin position="77"/>
        <end position="256"/>
    </location>
</feature>
<keyword evidence="4" id="KW-1185">Reference proteome</keyword>
<evidence type="ECO:0000259" key="2">
    <source>
        <dbReference type="Pfam" id="PF02481"/>
    </source>
</evidence>
<dbReference type="InterPro" id="IPR003488">
    <property type="entry name" value="DprA"/>
</dbReference>
<organism evidence="3 4">
    <name type="scientific">Actinomadura parmotrematis</name>
    <dbReference type="NCBI Taxonomy" id="2864039"/>
    <lineage>
        <taxon>Bacteria</taxon>
        <taxon>Bacillati</taxon>
        <taxon>Actinomycetota</taxon>
        <taxon>Actinomycetes</taxon>
        <taxon>Streptosporangiales</taxon>
        <taxon>Thermomonosporaceae</taxon>
        <taxon>Actinomadura</taxon>
    </lineage>
</organism>
<dbReference type="Pfam" id="PF02481">
    <property type="entry name" value="DNA_processg_A"/>
    <property type="match status" value="1"/>
</dbReference>
<proteinExistence type="inferred from homology"/>
<dbReference type="PANTHER" id="PTHR43022:SF1">
    <property type="entry name" value="PROTEIN SMF"/>
    <property type="match status" value="1"/>
</dbReference>
<reference evidence="3 4" key="1">
    <citation type="submission" date="2021-07" db="EMBL/GenBank/DDBJ databases">
        <title>Actinomadura sp. PM05-2 isolated from lichen.</title>
        <authorList>
            <person name="Somphong A."/>
            <person name="Phongsopitanun W."/>
            <person name="Tanasupawat S."/>
            <person name="Peongsungnone V."/>
        </authorList>
    </citation>
    <scope>NUCLEOTIDE SEQUENCE [LARGE SCALE GENOMIC DNA]</scope>
    <source>
        <strain evidence="3 4">PM05-2</strain>
    </source>
</reference>
<dbReference type="RefSeq" id="WP_220165923.1">
    <property type="nucleotide sequence ID" value="NZ_JAIBOA010000006.1"/>
</dbReference>
<evidence type="ECO:0000256" key="1">
    <source>
        <dbReference type="ARBA" id="ARBA00006525"/>
    </source>
</evidence>